<dbReference type="OrthoDB" id="2881741at2"/>
<dbReference type="RefSeq" id="WP_119112570.1">
    <property type="nucleotide sequence ID" value="NZ_CBCSEO010000002.1"/>
</dbReference>
<name>A0A398B7E2_9BACI</name>
<protein>
    <submittedName>
        <fullName evidence="1">Uncharacterized protein</fullName>
    </submittedName>
</protein>
<sequence>METVILVTFKITGLASPPIQVASVHEPSRSHIHEKIEELAREQRLYGEIHFKKLLQEKGHKMYIYQIGDHKCMVLVEKLEKVIGFDKQPE</sequence>
<keyword evidence="2" id="KW-1185">Reference proteome</keyword>
<reference evidence="1 2" key="1">
    <citation type="submission" date="2018-08" db="EMBL/GenBank/DDBJ databases">
        <title>Bacillus jemisoniae sp. nov., Bacillus chryseoplanitiae sp. nov., Bacillus resnikiae sp. nov., and Bacillus frankliniae sp. nov., isolated from Viking spacecraft and associated surfaces.</title>
        <authorList>
            <person name="Seuylemezian A."/>
            <person name="Vaishampayan P."/>
        </authorList>
    </citation>
    <scope>NUCLEOTIDE SEQUENCE [LARGE SCALE GENOMIC DNA]</scope>
    <source>
        <strain evidence="1 2">JJ-247</strain>
    </source>
</reference>
<dbReference type="EMBL" id="QWVT01000015">
    <property type="protein sequence ID" value="RID85717.1"/>
    <property type="molecule type" value="Genomic_DNA"/>
</dbReference>
<dbReference type="Proteomes" id="UP000265816">
    <property type="component" value="Unassembled WGS sequence"/>
</dbReference>
<accession>A0A398B7E2</accession>
<evidence type="ECO:0000313" key="1">
    <source>
        <dbReference type="EMBL" id="RID85717.1"/>
    </source>
</evidence>
<proteinExistence type="predicted"/>
<organism evidence="1 2">
    <name type="scientific">Mesobacillus zeae</name>
    <dbReference type="NCBI Taxonomy" id="1917180"/>
    <lineage>
        <taxon>Bacteria</taxon>
        <taxon>Bacillati</taxon>
        <taxon>Bacillota</taxon>
        <taxon>Bacilli</taxon>
        <taxon>Bacillales</taxon>
        <taxon>Bacillaceae</taxon>
        <taxon>Mesobacillus</taxon>
    </lineage>
</organism>
<dbReference type="AlphaFoldDB" id="A0A398B7E2"/>
<gene>
    <name evidence="1" type="ORF">D1970_09220</name>
</gene>
<comment type="caution">
    <text evidence="1">The sequence shown here is derived from an EMBL/GenBank/DDBJ whole genome shotgun (WGS) entry which is preliminary data.</text>
</comment>
<evidence type="ECO:0000313" key="2">
    <source>
        <dbReference type="Proteomes" id="UP000265816"/>
    </source>
</evidence>